<dbReference type="Pfam" id="PF13344">
    <property type="entry name" value="Hydrolase_6"/>
    <property type="match status" value="1"/>
</dbReference>
<reference evidence="1" key="1">
    <citation type="submission" date="2022-07" db="EMBL/GenBank/DDBJ databases">
        <title>Phylogenomic reconstructions and comparative analyses of Kickxellomycotina fungi.</title>
        <authorList>
            <person name="Reynolds N.K."/>
            <person name="Stajich J.E."/>
            <person name="Barry K."/>
            <person name="Grigoriev I.V."/>
            <person name="Crous P."/>
            <person name="Smith M.E."/>
        </authorList>
    </citation>
    <scope>NUCLEOTIDE SEQUENCE</scope>
    <source>
        <strain evidence="1">RSA 861</strain>
    </source>
</reference>
<gene>
    <name evidence="1" type="ORF">IWQ60_005465</name>
</gene>
<dbReference type="InterPro" id="IPR023214">
    <property type="entry name" value="HAD_sf"/>
</dbReference>
<protein>
    <recommendedName>
        <fullName evidence="3">4-nitrophenylphosphatase</fullName>
    </recommendedName>
</protein>
<dbReference type="Pfam" id="PF13242">
    <property type="entry name" value="Hydrolase_like"/>
    <property type="match status" value="1"/>
</dbReference>
<evidence type="ECO:0000313" key="2">
    <source>
        <dbReference type="Proteomes" id="UP001150569"/>
    </source>
</evidence>
<comment type="caution">
    <text evidence="1">The sequence shown here is derived from an EMBL/GenBank/DDBJ whole genome shotgun (WGS) entry which is preliminary data.</text>
</comment>
<dbReference type="GO" id="GO:0005737">
    <property type="term" value="C:cytoplasm"/>
    <property type="evidence" value="ECO:0007669"/>
    <property type="project" value="TreeGrafter"/>
</dbReference>
<sequence length="263" mass="28514">MTVLNGNGNGFASNLYSRRLDVLRNKRGFICDMDGVIYRGGRLIPGAKEFVNWLQKERKEFIFLTNNSAQSPKTLRLKLLRLGLDIDERHFYTAGQATAKFLSIQKPGARCYVIGEKPFFDIMEKHGLVLTDQNPDYVVMGEGASLTFANVSVATQLVLEGARLIGTNPDTNCPAQGGTTIPAVGAMISVVEIATGKKAFMCGKPHSLTMDVLGGININVDSALVLTGSTTAKAEIENYAFQPFIVLEGVKDIAPQTNGVLIQ</sequence>
<dbReference type="Gene3D" id="3.40.50.1000">
    <property type="entry name" value="HAD superfamily/HAD-like"/>
    <property type="match status" value="2"/>
</dbReference>
<name>A0A9W8A6W8_9FUNG</name>
<dbReference type="GO" id="GO:0016791">
    <property type="term" value="F:phosphatase activity"/>
    <property type="evidence" value="ECO:0007669"/>
    <property type="project" value="TreeGrafter"/>
</dbReference>
<dbReference type="InterPro" id="IPR036412">
    <property type="entry name" value="HAD-like_sf"/>
</dbReference>
<dbReference type="PANTHER" id="PTHR19288:SF46">
    <property type="entry name" value="HALOACID DEHALOGENASE-LIKE HYDROLASE DOMAIN-CONTAINING PROTEIN 2"/>
    <property type="match status" value="1"/>
</dbReference>
<dbReference type="AlphaFoldDB" id="A0A9W8A6W8"/>
<evidence type="ECO:0008006" key="3">
    <source>
        <dbReference type="Google" id="ProtNLM"/>
    </source>
</evidence>
<proteinExistence type="predicted"/>
<dbReference type="PANTHER" id="PTHR19288">
    <property type="entry name" value="4-NITROPHENYLPHOSPHATASE-RELATED"/>
    <property type="match status" value="1"/>
</dbReference>
<keyword evidence="2" id="KW-1185">Reference proteome</keyword>
<dbReference type="EMBL" id="JANBPT010000295">
    <property type="protein sequence ID" value="KAJ1924054.1"/>
    <property type="molecule type" value="Genomic_DNA"/>
</dbReference>
<dbReference type="Proteomes" id="UP001150569">
    <property type="component" value="Unassembled WGS sequence"/>
</dbReference>
<dbReference type="InterPro" id="IPR006357">
    <property type="entry name" value="HAD-SF_hydro_IIA"/>
</dbReference>
<evidence type="ECO:0000313" key="1">
    <source>
        <dbReference type="EMBL" id="KAJ1924054.1"/>
    </source>
</evidence>
<dbReference type="SUPFAM" id="SSF56784">
    <property type="entry name" value="HAD-like"/>
    <property type="match status" value="1"/>
</dbReference>
<dbReference type="OrthoDB" id="10251048at2759"/>
<organism evidence="1 2">
    <name type="scientific">Tieghemiomyces parasiticus</name>
    <dbReference type="NCBI Taxonomy" id="78921"/>
    <lineage>
        <taxon>Eukaryota</taxon>
        <taxon>Fungi</taxon>
        <taxon>Fungi incertae sedis</taxon>
        <taxon>Zoopagomycota</taxon>
        <taxon>Kickxellomycotina</taxon>
        <taxon>Dimargaritomycetes</taxon>
        <taxon>Dimargaritales</taxon>
        <taxon>Dimargaritaceae</taxon>
        <taxon>Tieghemiomyces</taxon>
    </lineage>
</organism>
<accession>A0A9W8A6W8</accession>